<name>A0ABQ2VQ28_9ACTN</name>
<organism evidence="2 3">
    <name type="scientific">Streptomyces albospinus</name>
    <dbReference type="NCBI Taxonomy" id="285515"/>
    <lineage>
        <taxon>Bacteria</taxon>
        <taxon>Bacillati</taxon>
        <taxon>Actinomycetota</taxon>
        <taxon>Actinomycetes</taxon>
        <taxon>Kitasatosporales</taxon>
        <taxon>Streptomycetaceae</taxon>
        <taxon>Streptomyces</taxon>
    </lineage>
</organism>
<feature type="compositionally biased region" description="Basic and acidic residues" evidence="1">
    <location>
        <begin position="44"/>
        <end position="55"/>
    </location>
</feature>
<dbReference type="EMBL" id="BMRP01000052">
    <property type="protein sequence ID" value="GGU96395.1"/>
    <property type="molecule type" value="Genomic_DNA"/>
</dbReference>
<evidence type="ECO:0000313" key="3">
    <source>
        <dbReference type="Proteomes" id="UP000654471"/>
    </source>
</evidence>
<sequence>MARAGGPSRALSRTPSRAIVRTAASPALARDLVAPAGGCGQHTIGRDPGVDRTAAREAVPGRARTMTGCPRW</sequence>
<dbReference type="RefSeq" id="WP_189307739.1">
    <property type="nucleotide sequence ID" value="NZ_BMRP01000052.1"/>
</dbReference>
<reference evidence="3" key="1">
    <citation type="journal article" date="2019" name="Int. J. Syst. Evol. Microbiol.">
        <title>The Global Catalogue of Microorganisms (GCM) 10K type strain sequencing project: providing services to taxonomists for standard genome sequencing and annotation.</title>
        <authorList>
            <consortium name="The Broad Institute Genomics Platform"/>
            <consortium name="The Broad Institute Genome Sequencing Center for Infectious Disease"/>
            <person name="Wu L."/>
            <person name="Ma J."/>
        </authorList>
    </citation>
    <scope>NUCLEOTIDE SEQUENCE [LARGE SCALE GENOMIC DNA]</scope>
    <source>
        <strain evidence="3">JCM 3399</strain>
    </source>
</reference>
<protein>
    <submittedName>
        <fullName evidence="2">Uncharacterized protein</fullName>
    </submittedName>
</protein>
<keyword evidence="3" id="KW-1185">Reference proteome</keyword>
<evidence type="ECO:0000313" key="2">
    <source>
        <dbReference type="EMBL" id="GGU96395.1"/>
    </source>
</evidence>
<accession>A0ABQ2VQ28</accession>
<evidence type="ECO:0000256" key="1">
    <source>
        <dbReference type="SAM" id="MobiDB-lite"/>
    </source>
</evidence>
<comment type="caution">
    <text evidence="2">The sequence shown here is derived from an EMBL/GenBank/DDBJ whole genome shotgun (WGS) entry which is preliminary data.</text>
</comment>
<feature type="region of interest" description="Disordered" evidence="1">
    <location>
        <begin position="39"/>
        <end position="72"/>
    </location>
</feature>
<dbReference type="Proteomes" id="UP000654471">
    <property type="component" value="Unassembled WGS sequence"/>
</dbReference>
<proteinExistence type="predicted"/>
<gene>
    <name evidence="2" type="ORF">GCM10010211_74610</name>
</gene>